<organism evidence="1 2">
    <name type="scientific">Alcaligenes faecalis</name>
    <dbReference type="NCBI Taxonomy" id="511"/>
    <lineage>
        <taxon>Bacteria</taxon>
        <taxon>Pseudomonadati</taxon>
        <taxon>Pseudomonadota</taxon>
        <taxon>Betaproteobacteria</taxon>
        <taxon>Burkholderiales</taxon>
        <taxon>Alcaligenaceae</taxon>
        <taxon>Alcaligenes</taxon>
    </lineage>
</organism>
<sequence>MLTYRELKAIQEGNRRNQDVMNLLREVKRLRELAVLTYSILGTMPLSGLGENMHRLNPLFEALKMENAVQGYMRASEHRDRLNFPHRTQGRDGDMAYYLKRYKQDPATKP</sequence>
<evidence type="ECO:0000313" key="2">
    <source>
        <dbReference type="Proteomes" id="UP000830925"/>
    </source>
</evidence>
<accession>A0AAE9H9N9</accession>
<gene>
    <name evidence="1" type="ORF">MXF72_12200</name>
</gene>
<reference evidence="1" key="1">
    <citation type="submission" date="2022-04" db="EMBL/GenBank/DDBJ databases">
        <title>Genomic mining of Alcaligenes faecalis D334 producing ectoin and derivatives.</title>
        <authorList>
            <person name="Doan V.T."/>
            <person name="Quach N.T."/>
            <person name="Vu T.-H.-N."/>
            <person name="Phi Q.-T."/>
        </authorList>
    </citation>
    <scope>NUCLEOTIDE SEQUENCE</scope>
    <source>
        <strain evidence="1">D334</strain>
    </source>
</reference>
<dbReference type="EMBL" id="CP095873">
    <property type="protein sequence ID" value="UPL20186.1"/>
    <property type="molecule type" value="Genomic_DNA"/>
</dbReference>
<protein>
    <submittedName>
        <fullName evidence="1">Uncharacterized protein</fullName>
    </submittedName>
</protein>
<evidence type="ECO:0000313" key="1">
    <source>
        <dbReference type="EMBL" id="UPL20186.1"/>
    </source>
</evidence>
<proteinExistence type="predicted"/>
<dbReference type="AlphaFoldDB" id="A0AAE9H9N9"/>
<name>A0AAE9H9N9_ALCFA</name>
<dbReference type="RefSeq" id="WP_125304170.1">
    <property type="nucleotide sequence ID" value="NZ_CP023256.1"/>
</dbReference>
<dbReference type="Proteomes" id="UP000830925">
    <property type="component" value="Chromosome"/>
</dbReference>